<comment type="caution">
    <text evidence="1">The sequence shown here is derived from an EMBL/GenBank/DDBJ whole genome shotgun (WGS) entry which is preliminary data.</text>
</comment>
<dbReference type="RefSeq" id="WP_255036091.1">
    <property type="nucleotide sequence ID" value="NZ_RJUF01000008.1"/>
</dbReference>
<sequence length="222" mass="26668">MRENPLTTEILKLELNKNLGKNLKDFGLINYDGNYLWFSDFDKNGIRKVFKYDRLKGESGTFNWGYCFHFIPTISNAKTIKHHRTVKSIYLHLFDEPLNLITYSGTPYTKFRDKGMVSQWGLTEFNQTFNDLWNDCTHSINNWFLKDIEFQDLLDKIHFQQDFGRRYKWGHSNQNYIKSFILKKIGKKEDAINLMSLIKEEYVSYDIKWENPYNKIIEMLRN</sequence>
<evidence type="ECO:0000313" key="1">
    <source>
        <dbReference type="EMBL" id="MCP9762331.1"/>
    </source>
</evidence>
<dbReference type="AlphaFoldDB" id="A0AAE3H1L3"/>
<evidence type="ECO:0000313" key="2">
    <source>
        <dbReference type="Proteomes" id="UP001204144"/>
    </source>
</evidence>
<gene>
    <name evidence="1" type="ORF">EGI31_05145</name>
</gene>
<dbReference type="EMBL" id="RJUF01000008">
    <property type="protein sequence ID" value="MCP9762331.1"/>
    <property type="molecule type" value="Genomic_DNA"/>
</dbReference>
<keyword evidence="2" id="KW-1185">Reference proteome</keyword>
<protein>
    <submittedName>
        <fullName evidence="1">Uncharacterized protein</fullName>
    </submittedName>
</protein>
<name>A0AAE3H1L3_9BACT</name>
<reference evidence="1 2" key="1">
    <citation type="submission" date="2018-11" db="EMBL/GenBank/DDBJ databases">
        <title>Novel bacteria species description.</title>
        <authorList>
            <person name="Han J.-H."/>
        </authorList>
    </citation>
    <scope>NUCLEOTIDE SEQUENCE [LARGE SCALE GENOMIC DNA]</scope>
    <source>
        <strain evidence="1 2">KCTC23259</strain>
    </source>
</reference>
<dbReference type="Proteomes" id="UP001204144">
    <property type="component" value="Unassembled WGS sequence"/>
</dbReference>
<accession>A0AAE3H1L3</accession>
<proteinExistence type="predicted"/>
<organism evidence="1 2">
    <name type="scientific">Lacihabitans soyangensis</name>
    <dbReference type="NCBI Taxonomy" id="869394"/>
    <lineage>
        <taxon>Bacteria</taxon>
        <taxon>Pseudomonadati</taxon>
        <taxon>Bacteroidota</taxon>
        <taxon>Cytophagia</taxon>
        <taxon>Cytophagales</taxon>
        <taxon>Leadbetterellaceae</taxon>
        <taxon>Lacihabitans</taxon>
    </lineage>
</organism>